<sequence>MNSLTTHYRRSQLIALPVPGGKAKVEYCYAVNVPGDREIVTHSFAEWAVGDFNRQKETVLCDKLNRWFKDHYGVPVRVIRWEPETQRVIYLREGYEHECFSPLEQFRRKFREIEVGHEH</sequence>
<name>A0A2X3K2A5_ECOLX</name>
<evidence type="ECO:0000313" key="1">
    <source>
        <dbReference type="EMBL" id="SQD06166.1"/>
    </source>
</evidence>
<dbReference type="InterPro" id="IPR025317">
    <property type="entry name" value="DUF4222"/>
</dbReference>
<gene>
    <name evidence="1" type="primary">ymfM</name>
    <name evidence="1" type="ORF">NCTC8009_06754</name>
</gene>
<dbReference type="AlphaFoldDB" id="A0A2X3K2A5"/>
<dbReference type="Proteomes" id="UP000250991">
    <property type="component" value="Unassembled WGS sequence"/>
</dbReference>
<proteinExistence type="predicted"/>
<accession>A0A2X3K2A5</accession>
<organism evidence="1 2">
    <name type="scientific">Escherichia coli</name>
    <dbReference type="NCBI Taxonomy" id="562"/>
    <lineage>
        <taxon>Bacteria</taxon>
        <taxon>Pseudomonadati</taxon>
        <taxon>Pseudomonadota</taxon>
        <taxon>Gammaproteobacteria</taxon>
        <taxon>Enterobacterales</taxon>
        <taxon>Enterobacteriaceae</taxon>
        <taxon>Escherichia</taxon>
    </lineage>
</organism>
<dbReference type="Pfam" id="PF13973">
    <property type="entry name" value="DUF4222"/>
    <property type="match status" value="1"/>
</dbReference>
<evidence type="ECO:0000313" key="2">
    <source>
        <dbReference type="Proteomes" id="UP000250991"/>
    </source>
</evidence>
<protein>
    <recommendedName>
        <fullName evidence="3">DUF4222 domain-containing protein</fullName>
    </recommendedName>
</protein>
<dbReference type="EMBL" id="UARW01000010">
    <property type="protein sequence ID" value="SQD06166.1"/>
    <property type="molecule type" value="Genomic_DNA"/>
</dbReference>
<reference evidence="1 2" key="1">
    <citation type="submission" date="2018-06" db="EMBL/GenBank/DDBJ databases">
        <authorList>
            <consortium name="Pathogen Informatics"/>
            <person name="Doyle S."/>
        </authorList>
    </citation>
    <scope>NUCLEOTIDE SEQUENCE [LARGE SCALE GENOMIC DNA]</scope>
    <source>
        <strain evidence="1 2">NCTC8009</strain>
    </source>
</reference>
<evidence type="ECO:0008006" key="3">
    <source>
        <dbReference type="Google" id="ProtNLM"/>
    </source>
</evidence>